<keyword evidence="4" id="KW-1185">Reference proteome</keyword>
<dbReference type="Proteomes" id="UP001597478">
    <property type="component" value="Unassembled WGS sequence"/>
</dbReference>
<evidence type="ECO:0000313" key="4">
    <source>
        <dbReference type="Proteomes" id="UP001597478"/>
    </source>
</evidence>
<dbReference type="PANTHER" id="PTHR37042:SF4">
    <property type="entry name" value="OUTER MEMBRANE PROTEIN RV1973"/>
    <property type="match status" value="1"/>
</dbReference>
<accession>A0ABW5WFY3</accession>
<evidence type="ECO:0000313" key="3">
    <source>
        <dbReference type="EMBL" id="MFD2801473.1"/>
    </source>
</evidence>
<keyword evidence="2" id="KW-0472">Membrane</keyword>
<gene>
    <name evidence="3" type="ORF">ACFS2C_18955</name>
</gene>
<evidence type="ECO:0000256" key="2">
    <source>
        <dbReference type="ARBA" id="ARBA00023136"/>
    </source>
</evidence>
<reference evidence="4" key="1">
    <citation type="journal article" date="2019" name="Int. J. Syst. Evol. Microbiol.">
        <title>The Global Catalogue of Microorganisms (GCM) 10K type strain sequencing project: providing services to taxonomists for standard genome sequencing and annotation.</title>
        <authorList>
            <consortium name="The Broad Institute Genomics Platform"/>
            <consortium name="The Broad Institute Genome Sequencing Center for Infectious Disease"/>
            <person name="Wu L."/>
            <person name="Ma J."/>
        </authorList>
    </citation>
    <scope>NUCLEOTIDE SEQUENCE [LARGE SCALE GENOMIC DNA]</scope>
    <source>
        <strain evidence="4">IBRC-M 10906</strain>
    </source>
</reference>
<evidence type="ECO:0000256" key="1">
    <source>
        <dbReference type="ARBA" id="ARBA00004370"/>
    </source>
</evidence>
<protein>
    <recommendedName>
        <fullName evidence="5">Mce-associated membrane protein</fullName>
    </recommendedName>
</protein>
<dbReference type="EMBL" id="JBHUOF010000030">
    <property type="protein sequence ID" value="MFD2801473.1"/>
    <property type="molecule type" value="Genomic_DNA"/>
</dbReference>
<sequence length="164" mass="17545">MRAPGKDRLVPLMAVAALVAVLCCAGFGRQWWSAAEGDFGRRGAARDAAVRDGTHALTVLNTIDHRRAEPDVDEWLTVTTGQLQEDLKNDRDLHIDRARQGRTVATASVTQAALSDLDEPAGTARLLAVVRVELGGQPKRSALVADLVRAGDTWKVSAVQAAGR</sequence>
<comment type="caution">
    <text evidence="3">The sequence shown here is derived from an EMBL/GenBank/DDBJ whole genome shotgun (WGS) entry which is preliminary data.</text>
</comment>
<evidence type="ECO:0008006" key="5">
    <source>
        <dbReference type="Google" id="ProtNLM"/>
    </source>
</evidence>
<dbReference type="RefSeq" id="WP_377388159.1">
    <property type="nucleotide sequence ID" value="NZ_JBHSAN010000010.1"/>
</dbReference>
<organism evidence="3 4">
    <name type="scientific">Prauserella oleivorans</name>
    <dbReference type="NCBI Taxonomy" id="1478153"/>
    <lineage>
        <taxon>Bacteria</taxon>
        <taxon>Bacillati</taxon>
        <taxon>Actinomycetota</taxon>
        <taxon>Actinomycetes</taxon>
        <taxon>Pseudonocardiales</taxon>
        <taxon>Pseudonocardiaceae</taxon>
        <taxon>Prauserella</taxon>
    </lineage>
</organism>
<name>A0ABW5WFY3_9PSEU</name>
<proteinExistence type="predicted"/>
<dbReference type="PANTHER" id="PTHR37042">
    <property type="entry name" value="OUTER MEMBRANE PROTEIN RV1973"/>
    <property type="match status" value="1"/>
</dbReference>
<comment type="subcellular location">
    <subcellularLocation>
        <location evidence="1">Membrane</location>
    </subcellularLocation>
</comment>